<evidence type="ECO:0000313" key="2">
    <source>
        <dbReference type="EMBL" id="MDN3688409.1"/>
    </source>
</evidence>
<feature type="compositionally biased region" description="Low complexity" evidence="1">
    <location>
        <begin position="113"/>
        <end position="127"/>
    </location>
</feature>
<feature type="region of interest" description="Disordered" evidence="1">
    <location>
        <begin position="78"/>
        <end position="178"/>
    </location>
</feature>
<dbReference type="EMBL" id="JAUFQS010000009">
    <property type="protein sequence ID" value="MDN3688409.1"/>
    <property type="molecule type" value="Genomic_DNA"/>
</dbReference>
<evidence type="ECO:0000313" key="3">
    <source>
        <dbReference type="Proteomes" id="UP001236663"/>
    </source>
</evidence>
<feature type="compositionally biased region" description="Basic and acidic residues" evidence="1">
    <location>
        <begin position="87"/>
        <end position="111"/>
    </location>
</feature>
<evidence type="ECO:0008006" key="4">
    <source>
        <dbReference type="Google" id="ProtNLM"/>
    </source>
</evidence>
<protein>
    <recommendedName>
        <fullName evidence="4">Tetratricopeptide repeat protein</fullName>
    </recommendedName>
</protein>
<evidence type="ECO:0000256" key="1">
    <source>
        <dbReference type="SAM" id="MobiDB-lite"/>
    </source>
</evidence>
<accession>A0ABT8C8Q6</accession>
<feature type="compositionally biased region" description="Basic and acidic residues" evidence="1">
    <location>
        <begin position="156"/>
        <end position="178"/>
    </location>
</feature>
<dbReference type="Proteomes" id="UP001236663">
    <property type="component" value="Unassembled WGS sequence"/>
</dbReference>
<organism evidence="2 3">
    <name type="scientific">Cyclobacterium jeungdonense</name>
    <dbReference type="NCBI Taxonomy" id="708087"/>
    <lineage>
        <taxon>Bacteria</taxon>
        <taxon>Pseudomonadati</taxon>
        <taxon>Bacteroidota</taxon>
        <taxon>Cytophagia</taxon>
        <taxon>Cytophagales</taxon>
        <taxon>Cyclobacteriaceae</taxon>
        <taxon>Cyclobacterium</taxon>
    </lineage>
</organism>
<comment type="caution">
    <text evidence="2">The sequence shown here is derived from an EMBL/GenBank/DDBJ whole genome shotgun (WGS) entry which is preliminary data.</text>
</comment>
<feature type="compositionally biased region" description="Basic and acidic residues" evidence="1">
    <location>
        <begin position="128"/>
        <end position="146"/>
    </location>
</feature>
<dbReference type="RefSeq" id="WP_163385956.1">
    <property type="nucleotide sequence ID" value="NZ_JAUFQS010000009.1"/>
</dbReference>
<name>A0ABT8C8Q6_9BACT</name>
<gene>
    <name evidence="2" type="ORF">QWZ15_11245</name>
</gene>
<reference evidence="3" key="1">
    <citation type="journal article" date="2019" name="Int. J. Syst. Evol. Microbiol.">
        <title>The Global Catalogue of Microorganisms (GCM) 10K type strain sequencing project: providing services to taxonomists for standard genome sequencing and annotation.</title>
        <authorList>
            <consortium name="The Broad Institute Genomics Platform"/>
            <consortium name="The Broad Institute Genome Sequencing Center for Infectious Disease"/>
            <person name="Wu L."/>
            <person name="Ma J."/>
        </authorList>
    </citation>
    <scope>NUCLEOTIDE SEQUENCE [LARGE SCALE GENOMIC DNA]</scope>
    <source>
        <strain evidence="3">CECT 7706</strain>
    </source>
</reference>
<proteinExistence type="predicted"/>
<keyword evidence="3" id="KW-1185">Reference proteome</keyword>
<sequence length="280" mass="32385">MNSQEFLSLLQKMEQLTQEDFNTARKLQEDFPYFLIPKIVCARYEWDQSAESATPQLHWAAVLSPNRKRLKGLLTGTVSLPLPFTTDDPRLPEPEEKKEVDVQPSVDKEESVANDPVPADSPSSSSRPNRDEILRRLEENLKKIKNNDSNQLGKGAFEKKKEDENPSNSEKEGGDLIDHIAQKEQRRLNDRRIKEQMELISNFQEKPIRLPKEQMDEQQDLPDLSEKSTHLNDNMLSESFAKLLVKQNKKPEAIEIYRKLILKFPGKKTYFADQIEKLKA</sequence>